<comment type="similarity">
    <text evidence="2">Belongs to the adenylyl cyclase class-3 family.</text>
</comment>
<evidence type="ECO:0000256" key="7">
    <source>
        <dbReference type="ARBA" id="ARBA00022737"/>
    </source>
</evidence>
<feature type="region of interest" description="Disordered" evidence="14">
    <location>
        <begin position="2451"/>
        <end position="2473"/>
    </location>
</feature>
<dbReference type="Pfam" id="PF17123">
    <property type="entry name" value="zf-RING_11"/>
    <property type="match status" value="1"/>
</dbReference>
<name>A0A4T0FWS0_9BASI</name>
<feature type="compositionally biased region" description="Basic residues" evidence="14">
    <location>
        <begin position="2072"/>
        <end position="2082"/>
    </location>
</feature>
<dbReference type="SUPFAM" id="SSF52075">
    <property type="entry name" value="Outer arm dynein light chain 1"/>
    <property type="match status" value="1"/>
</dbReference>
<feature type="domain" description="PPM-type phosphatase" evidence="19">
    <location>
        <begin position="1366"/>
        <end position="1679"/>
    </location>
</feature>
<accession>A0A4T0FWS0</accession>
<dbReference type="CDD" id="cd07302">
    <property type="entry name" value="CHD"/>
    <property type="match status" value="1"/>
</dbReference>
<dbReference type="CDD" id="cd17214">
    <property type="entry name" value="RA_CYR1_like"/>
    <property type="match status" value="1"/>
</dbReference>
<dbReference type="EMBL" id="SPNW01000003">
    <property type="protein sequence ID" value="TIA93188.1"/>
    <property type="molecule type" value="Genomic_DNA"/>
</dbReference>
<feature type="region of interest" description="Disordered" evidence="14">
    <location>
        <begin position="1694"/>
        <end position="1714"/>
    </location>
</feature>
<evidence type="ECO:0000259" key="19">
    <source>
        <dbReference type="PROSITE" id="PS51746"/>
    </source>
</evidence>
<evidence type="ECO:0000259" key="18">
    <source>
        <dbReference type="PROSITE" id="PS50200"/>
    </source>
</evidence>
<feature type="region of interest" description="Disordered" evidence="14">
    <location>
        <begin position="2004"/>
        <end position="2086"/>
    </location>
</feature>
<keyword evidence="5" id="KW-0433">Leucine-rich repeat</keyword>
<dbReference type="SMART" id="SM00364">
    <property type="entry name" value="LRR_BAC"/>
    <property type="match status" value="11"/>
</dbReference>
<feature type="compositionally biased region" description="Basic and acidic residues" evidence="14">
    <location>
        <begin position="2004"/>
        <end position="2016"/>
    </location>
</feature>
<dbReference type="InterPro" id="IPR036457">
    <property type="entry name" value="PPM-type-like_dom_sf"/>
</dbReference>
<dbReference type="PROSITE" id="PS50089">
    <property type="entry name" value="ZF_RING_2"/>
    <property type="match status" value="1"/>
</dbReference>
<dbReference type="GO" id="GO:0035556">
    <property type="term" value="P:intracellular signal transduction"/>
    <property type="evidence" value="ECO:0007669"/>
    <property type="project" value="InterPro"/>
</dbReference>
<evidence type="ECO:0000256" key="11">
    <source>
        <dbReference type="ARBA" id="ARBA00032597"/>
    </source>
</evidence>
<evidence type="ECO:0000256" key="4">
    <source>
        <dbReference type="ARBA" id="ARBA00021420"/>
    </source>
</evidence>
<feature type="compositionally biased region" description="Low complexity" evidence="14">
    <location>
        <begin position="2181"/>
        <end position="2192"/>
    </location>
</feature>
<keyword evidence="7" id="KW-0677">Repeat</keyword>
<dbReference type="Pfam" id="PF23598">
    <property type="entry name" value="LRR_14"/>
    <property type="match status" value="1"/>
</dbReference>
<keyword evidence="21" id="KW-1185">Reference proteome</keyword>
<dbReference type="SMART" id="SM00332">
    <property type="entry name" value="PP2Cc"/>
    <property type="match status" value="1"/>
</dbReference>
<feature type="compositionally biased region" description="Low complexity" evidence="14">
    <location>
        <begin position="2262"/>
        <end position="2272"/>
    </location>
</feature>
<dbReference type="SMART" id="SM00369">
    <property type="entry name" value="LRR_TYP"/>
    <property type="match status" value="12"/>
</dbReference>
<dbReference type="Gene3D" id="3.30.40.10">
    <property type="entry name" value="Zinc/RING finger domain, C3HC4 (zinc finger)"/>
    <property type="match status" value="1"/>
</dbReference>
<dbReference type="InterPro" id="IPR001841">
    <property type="entry name" value="Znf_RING"/>
</dbReference>
<dbReference type="InterPro" id="IPR000253">
    <property type="entry name" value="FHA_dom"/>
</dbReference>
<feature type="compositionally biased region" description="Polar residues" evidence="14">
    <location>
        <begin position="43"/>
        <end position="54"/>
    </location>
</feature>
<dbReference type="SUPFAM" id="SSF49879">
    <property type="entry name" value="SMAD/FHA domain"/>
    <property type="match status" value="1"/>
</dbReference>
<dbReference type="Pfam" id="PF00498">
    <property type="entry name" value="FHA"/>
    <property type="match status" value="1"/>
</dbReference>
<evidence type="ECO:0000313" key="21">
    <source>
        <dbReference type="Proteomes" id="UP000310189"/>
    </source>
</evidence>
<dbReference type="InterPro" id="IPR032675">
    <property type="entry name" value="LRR_dom_sf"/>
</dbReference>
<feature type="compositionally biased region" description="Polar residues" evidence="14">
    <location>
        <begin position="1125"/>
        <end position="1141"/>
    </location>
</feature>
<dbReference type="Gene3D" id="3.30.70.1230">
    <property type="entry name" value="Nucleotide cyclase"/>
    <property type="match status" value="1"/>
</dbReference>
<feature type="compositionally biased region" description="Low complexity" evidence="14">
    <location>
        <begin position="213"/>
        <end position="235"/>
    </location>
</feature>
<feature type="region of interest" description="Disordered" evidence="14">
    <location>
        <begin position="1"/>
        <end position="439"/>
    </location>
</feature>
<evidence type="ECO:0000259" key="16">
    <source>
        <dbReference type="PROSITE" id="PS50089"/>
    </source>
</evidence>
<dbReference type="PROSITE" id="PS51746">
    <property type="entry name" value="PPM_2"/>
    <property type="match status" value="1"/>
</dbReference>
<dbReference type="InterPro" id="IPR013083">
    <property type="entry name" value="Znf_RING/FYVE/PHD"/>
</dbReference>
<evidence type="ECO:0000259" key="15">
    <source>
        <dbReference type="PROSITE" id="PS50006"/>
    </source>
</evidence>
<dbReference type="InterPro" id="IPR001932">
    <property type="entry name" value="PPM-type_phosphatase-like_dom"/>
</dbReference>
<keyword evidence="6" id="KW-0479">Metal-binding</keyword>
<comment type="catalytic activity">
    <reaction evidence="1">
        <text>ATP = 3',5'-cyclic AMP + diphosphate</text>
        <dbReference type="Rhea" id="RHEA:15389"/>
        <dbReference type="ChEBI" id="CHEBI:30616"/>
        <dbReference type="ChEBI" id="CHEBI:33019"/>
        <dbReference type="ChEBI" id="CHEBI:58165"/>
        <dbReference type="EC" id="4.6.1.1"/>
    </reaction>
</comment>
<dbReference type="SUPFAM" id="SSF52058">
    <property type="entry name" value="L domain-like"/>
    <property type="match status" value="1"/>
</dbReference>
<proteinExistence type="inferred from homology"/>
<feature type="compositionally biased region" description="Low complexity" evidence="14">
    <location>
        <begin position="295"/>
        <end position="305"/>
    </location>
</feature>
<reference evidence="20 21" key="1">
    <citation type="submission" date="2019-03" db="EMBL/GenBank/DDBJ databases">
        <title>Sequencing 23 genomes of Wallemia ichthyophaga.</title>
        <authorList>
            <person name="Gostincar C."/>
        </authorList>
    </citation>
    <scope>NUCLEOTIDE SEQUENCE [LARGE SCALE GENOMIC DNA]</scope>
    <source>
        <strain evidence="20 21">EXF-5753</strain>
    </source>
</reference>
<feature type="compositionally biased region" description="Low complexity" evidence="14">
    <location>
        <begin position="565"/>
        <end position="578"/>
    </location>
</feature>
<keyword evidence="13" id="KW-0863">Zinc-finger</keyword>
<feature type="compositionally biased region" description="Acidic residues" evidence="14">
    <location>
        <begin position="409"/>
        <end position="428"/>
    </location>
</feature>
<dbReference type="OrthoDB" id="2021138at2759"/>
<feature type="region of interest" description="Disordered" evidence="14">
    <location>
        <begin position="1098"/>
        <end position="1144"/>
    </location>
</feature>
<feature type="compositionally biased region" description="Polar residues" evidence="14">
    <location>
        <begin position="282"/>
        <end position="294"/>
    </location>
</feature>
<protein>
    <recommendedName>
        <fullName evidence="4">Adenylate cyclase</fullName>
        <ecNumber evidence="3">4.6.1.1</ecNumber>
    </recommendedName>
    <alternativeName>
        <fullName evidence="11">ATP pyrophosphate-lyase</fullName>
    </alternativeName>
    <alternativeName>
        <fullName evidence="12">Adenylyl cyclase</fullName>
    </alternativeName>
</protein>
<dbReference type="SUPFAM" id="SSF81606">
    <property type="entry name" value="PP2C-like"/>
    <property type="match status" value="1"/>
</dbReference>
<dbReference type="InterPro" id="IPR001054">
    <property type="entry name" value="A/G_cyclase"/>
</dbReference>
<dbReference type="Pfam" id="PF23010">
    <property type="entry name" value="RA_3"/>
    <property type="match status" value="1"/>
</dbReference>
<dbReference type="InterPro" id="IPR008984">
    <property type="entry name" value="SMAD_FHA_dom_sf"/>
</dbReference>
<evidence type="ECO:0000256" key="1">
    <source>
        <dbReference type="ARBA" id="ARBA00001593"/>
    </source>
</evidence>
<dbReference type="InterPro" id="IPR000159">
    <property type="entry name" value="RA_dom"/>
</dbReference>
<feature type="compositionally biased region" description="Basic residues" evidence="14">
    <location>
        <begin position="90"/>
        <end position="102"/>
    </location>
</feature>
<keyword evidence="8" id="KW-0460">Magnesium</keyword>
<evidence type="ECO:0000256" key="3">
    <source>
        <dbReference type="ARBA" id="ARBA00012201"/>
    </source>
</evidence>
<comment type="caution">
    <text evidence="20">The sequence shown here is derived from an EMBL/GenBank/DDBJ whole genome shotgun (WGS) entry which is preliminary data.</text>
</comment>
<dbReference type="InterPro" id="IPR055414">
    <property type="entry name" value="LRR_R13L4/SHOC2-like"/>
</dbReference>
<dbReference type="Gene3D" id="3.60.40.10">
    <property type="entry name" value="PPM-type phosphatase domain"/>
    <property type="match status" value="1"/>
</dbReference>
<evidence type="ECO:0000256" key="10">
    <source>
        <dbReference type="ARBA" id="ARBA00023239"/>
    </source>
</evidence>
<dbReference type="InterPro" id="IPR055071">
    <property type="entry name" value="RA_PHLPP-like"/>
</dbReference>
<evidence type="ECO:0000256" key="2">
    <source>
        <dbReference type="ARBA" id="ARBA00005381"/>
    </source>
</evidence>
<feature type="region of interest" description="Disordered" evidence="14">
    <location>
        <begin position="2320"/>
        <end position="2341"/>
    </location>
</feature>
<dbReference type="PANTHER" id="PTHR48051:SF54">
    <property type="entry name" value="LEUCINE-RICH REPEAT-CONTAINING PROTEIN"/>
    <property type="match status" value="1"/>
</dbReference>
<feature type="compositionally biased region" description="Basic and acidic residues" evidence="14">
    <location>
        <begin position="170"/>
        <end position="181"/>
    </location>
</feature>
<feature type="compositionally biased region" description="Basic and acidic residues" evidence="14">
    <location>
        <begin position="77"/>
        <end position="89"/>
    </location>
</feature>
<feature type="compositionally biased region" description="Low complexity" evidence="14">
    <location>
        <begin position="2237"/>
        <end position="2247"/>
    </location>
</feature>
<dbReference type="Pfam" id="PF12799">
    <property type="entry name" value="LRR_4"/>
    <property type="match status" value="1"/>
</dbReference>
<keyword evidence="10" id="KW-0456">Lyase</keyword>
<dbReference type="PROSITE" id="PS51450">
    <property type="entry name" value="LRR"/>
    <property type="match status" value="3"/>
</dbReference>
<dbReference type="Proteomes" id="UP000310189">
    <property type="component" value="Unassembled WGS sequence"/>
</dbReference>
<dbReference type="SUPFAM" id="SSF57850">
    <property type="entry name" value="RING/U-box"/>
    <property type="match status" value="1"/>
</dbReference>
<feature type="compositionally biased region" description="Basic and acidic residues" evidence="14">
    <location>
        <begin position="310"/>
        <end position="332"/>
    </location>
</feature>
<feature type="compositionally biased region" description="Polar residues" evidence="14">
    <location>
        <begin position="553"/>
        <end position="564"/>
    </location>
</feature>
<dbReference type="SMART" id="SM00044">
    <property type="entry name" value="CYCc"/>
    <property type="match status" value="1"/>
</dbReference>
<feature type="compositionally biased region" description="Polar residues" evidence="14">
    <location>
        <begin position="2462"/>
        <end position="2473"/>
    </location>
</feature>
<dbReference type="GO" id="GO:0005737">
    <property type="term" value="C:cytoplasm"/>
    <property type="evidence" value="ECO:0007669"/>
    <property type="project" value="TreeGrafter"/>
</dbReference>
<feature type="compositionally biased region" description="Low complexity" evidence="14">
    <location>
        <begin position="2201"/>
        <end position="2228"/>
    </location>
</feature>
<keyword evidence="9" id="KW-0115">cAMP biosynthesis</keyword>
<dbReference type="PROSITE" id="PS50006">
    <property type="entry name" value="FHA_DOMAIN"/>
    <property type="match status" value="1"/>
</dbReference>
<keyword evidence="13" id="KW-0862">Zinc</keyword>
<evidence type="ECO:0000256" key="5">
    <source>
        <dbReference type="ARBA" id="ARBA00022614"/>
    </source>
</evidence>
<dbReference type="InterPro" id="IPR050216">
    <property type="entry name" value="LRR_domain-containing"/>
</dbReference>
<dbReference type="Pfam" id="PF00211">
    <property type="entry name" value="Guanylate_cyc"/>
    <property type="match status" value="1"/>
</dbReference>
<feature type="domain" description="RING-type" evidence="16">
    <location>
        <begin position="2478"/>
        <end position="2522"/>
    </location>
</feature>
<dbReference type="Pfam" id="PF13855">
    <property type="entry name" value="LRR_8"/>
    <property type="match status" value="2"/>
</dbReference>
<dbReference type="Pfam" id="PF00481">
    <property type="entry name" value="PP2C"/>
    <property type="match status" value="1"/>
</dbReference>
<feature type="compositionally biased region" description="Basic and acidic residues" evidence="14">
    <location>
        <begin position="2320"/>
        <end position="2335"/>
    </location>
</feature>
<dbReference type="PROSITE" id="PS50125">
    <property type="entry name" value="GUANYLATE_CYCLASE_2"/>
    <property type="match status" value="1"/>
</dbReference>
<feature type="compositionally biased region" description="Polar residues" evidence="14">
    <location>
        <begin position="508"/>
        <end position="527"/>
    </location>
</feature>
<feature type="region of interest" description="Disordered" evidence="14">
    <location>
        <begin position="2177"/>
        <end position="2282"/>
    </location>
</feature>
<evidence type="ECO:0000256" key="6">
    <source>
        <dbReference type="ARBA" id="ARBA00022723"/>
    </source>
</evidence>
<dbReference type="SMART" id="SM00184">
    <property type="entry name" value="RING"/>
    <property type="match status" value="1"/>
</dbReference>
<dbReference type="InterPro" id="IPR003591">
    <property type="entry name" value="Leu-rich_rpt_typical-subtyp"/>
</dbReference>
<feature type="compositionally biased region" description="Polar residues" evidence="14">
    <location>
        <begin position="370"/>
        <end position="390"/>
    </location>
</feature>
<dbReference type="SMART" id="SM00240">
    <property type="entry name" value="FHA"/>
    <property type="match status" value="1"/>
</dbReference>
<feature type="region of interest" description="Disordered" evidence="14">
    <location>
        <begin position="1955"/>
        <end position="1975"/>
    </location>
</feature>
<evidence type="ECO:0000256" key="12">
    <source>
        <dbReference type="ARBA" id="ARBA00032637"/>
    </source>
</evidence>
<sequence>MDKLKKIKRSRKSSTSRDEPQPSHSQSQSQNFEDYDNPVAPWLSSNLVQSNLNMNYLPPDTPPMNKELHNNKSATDLSEKGSIDNSRHSGEHKRKGWKHLLKPKASTASVQSKDYADHNASTPTESPSISRVNSHADIPKESAPFAQLEKQPSSSKVQRHKPRLGSSHGKSSEKQPEDKPGEPSMSLDTDLTHMEGILAGVRNPQPKRAKRQGSASTAGHSSSSSVKNANSSNSSTRGQGQRRKSSAAQKNQPPMTLPTPAFLTHGQFDLDPMPRSKRPRAQKQSYSTSPRTQDPPQLAPSLSMSPPSPVKDRQRQGSNDRGDSKFPADSKWRINPPPSELDLPKKLGGKRSGPPSPRQPDHVQLGGIKTSYNQMQSPPITGSANNQSPAGWQAPESWGIVQAPSNQNEEYDSDTSEEDGEGDGYYDDNDAHQRRVSNYFDFNPEEANWNGAFGEAATWGSPAFQRSSADNNAGVRPIRLKPLDQNNSSATDVNEFVDEQSRKDSDAGNYSNRSRQESTASGGQTHLTPDPTGEHPEVGEDIRKVSLRRASSAKRQGSAQRPSTAGSASQQGSRGSAGNVRIEPISINTSNRSQYCIRVYKSDGSYLTFSSALHTSVNELSHMIAKKLRVQPAMHQLYIREKMKERAMGSSEKPLLLQKRRLEQLGFTDNDHLDELGKEDLSFICRFIYRIATVTYYEAEDVGSFGSFEYIDLQGRNLQTVPIFLYRHAHSIVYLNLSKNPLTDLPSDFIQLCTSLRDLKLSMVSMKRLWPSVRLYCRSLTRLDMSCNRMPELDHIDFKYLPELRSLKVQNNRLTQLPGSLADLKHLKYVNISNNKFDVFPPVVCKLTGLEDLDASFNTFQTLPEEISELSKIHRAVFVGNQLASLPKSAAKLTSLRELDIRRNALTDISVVCNLPNLESLLADFNHIGVLDVKIGLNANRFKAPNNPLTSFSLSTANNDSAHITRLDLSNAKLAMISDDAFRYLPNLLHLSLDYNQFTTLPGAIGELSKLETLTCTNNLLSALPESISELVNLRTLSLHNNNLKTISTAIWQCQNLEVLNVSSNLLDDFPDPPLHHDATSAPNLAAAAAAANAMSQHASQADLNGRGGSASSALTTSESDRKTSTSSAAPQIGTPGTPQSRPALPLVSKLQKLLIADNRLTDEVFDPISLMTELRVLNVSFNEIDEIPPHRLGKNSGLQELYLSGNNLRNLPSEDLERLIALRILHVNSNKIQVLPAELGKIAKLHVLDVGSNVLKYNIANWGYDWNWCVIFVVIRLSNIAQRNWNLDLRYLNFSGNKRLEIREVKDIDNRHSTSAGRLNLAEFSSLKELRVLGLMDVTLRVPSLPDETENRRVRTSFSNINNMAYGIADSIGNSENLSMSDFVVPRFRGRDNECLFGFFDGKISTTANGCHLSKYLHDSFEPQLGKELARLGPGDDIPDALRRAFLRLNKKFFDTALPNLVGVRRKSSNVSDVTPLSTLVSKSSKSDSRKASQVSANSVMAVVSTPTGTAKDAPEMGMFEVKSGAAAIVVYIVGKTMHVANAGDSLAVISRSGSPRVVSTKHEPLSRPETARIRAAEGWVTPGGKVNDELDVSKSFGFYHLQPAVNARPAVHTITLTDMDEFVIVANKSLWDYISYQTAVDIARTTRDDVMTAAQKLRDFAIAYGAQGNLMVMVVSVADIFRPNNVPSNVNNGNETDDYYSGMRRTGPKRRDDAVVGDRTLARLDREVSPPVGHVTLVFTDIRNSTFLWESNRGMQSAMRIHNHLLRRHLRTIGGYEVKTEGDAFMVSFQTVTSALLWCFTVQLQLLTQDWPKEILETDEGRPLLDPNGNSIARGLGLHVGYPVCEADPVTQRMDYWGPVVNRASRVAAAAEGGQIMASGDVVSELQHHCSIDPNSPESETGMSPKVKSEVAALRRIGFGVSTVGERRLKGLEVPEHLSLLYPIQLKGRLQLDKNGASTPGAREENNTSLFESTPPIINADEIRRLAKIVVKIESLAGGKVHKEPSEIADKDGEKGDDEDEEQRAKHFVQLDTDMEDESDDKDSDKDNEDNASTLTEGTETEKGMSRASSRSKSRKKKTTPQRVYSVVPSNLLAPVVQDGASDEEMVSILEALVSRMNNAINTMNVRRVRMTLENGHDKDKDELKRGMTWIAYSVNANAATDPALATEINLNRSRDASRAPAAHAVSSSSPTDTAETQSNSNHSGGNNSKTLMANLLNSFRSRSSSHGGGGGTGNASASTSGTRAGLRRQLSKRKSPPVTSRTTSSSNLSDTDDTDDKDTQRHRIRLLPHLENARSPNFSITTRQLKSGARLRIGRFTDKHEEKEAQSNDTENKLMGGGGDPNSLSLAFRSKVVSRNHAEISVNEDGRFHIKDMGSSSGTFLNHRRLSGSTHASKPYEITDGDVIQLGVDYQGGKDALYRCIKIRVEVGDKMKSPVAFHEKALEQVKEMSVGQRAERANTTDSVSASQSPHNSLDCAICLFPVGICQALFIAPCSHTFHYKCLRGLLNTHFPCFSCPVCRAFADLDEDVEREYEEGVETHQSREKDKDKVEDMARTPANDLPIPTLNGVMGGTREDEDEAEDLTLGLTGSLPFEVIQSINASAANPALNVVCKELKLAIEQSYTEDKVEYLLNTFRQRFKDRLSDKLVQKRLIEHLIGFRLITEDIVKRVEALHSHMQLECKSFTKTVIKYSKYDVVQRLLQVYKVDVNSLSGYAVIKAISIKDDRMTDLLLSANKIDLSMSGHKAVQYLILNGDLNRLKQLTDSGVQVKKKKKIKVASKIELTPEMLYWSTKFKQWDIVNWMMEEKGVAPNIKTIQLLS</sequence>
<evidence type="ECO:0000256" key="8">
    <source>
        <dbReference type="ARBA" id="ARBA00022842"/>
    </source>
</evidence>
<feature type="compositionally biased region" description="Basic and acidic residues" evidence="14">
    <location>
        <begin position="532"/>
        <end position="544"/>
    </location>
</feature>
<feature type="compositionally biased region" description="Basic residues" evidence="14">
    <location>
        <begin position="2248"/>
        <end position="2258"/>
    </location>
</feature>
<gene>
    <name evidence="20" type="ORF">E3P99_00322</name>
</gene>
<evidence type="ECO:0000256" key="9">
    <source>
        <dbReference type="ARBA" id="ARBA00022998"/>
    </source>
</evidence>
<dbReference type="PROSITE" id="PS50200">
    <property type="entry name" value="RA"/>
    <property type="match status" value="1"/>
</dbReference>
<dbReference type="CDD" id="cd00143">
    <property type="entry name" value="PP2Cc"/>
    <property type="match status" value="1"/>
</dbReference>
<dbReference type="Gene3D" id="2.60.200.20">
    <property type="match status" value="1"/>
</dbReference>
<evidence type="ECO:0000259" key="17">
    <source>
        <dbReference type="PROSITE" id="PS50125"/>
    </source>
</evidence>
<dbReference type="EC" id="4.6.1.1" evidence="3"/>
<feature type="domain" description="Ras-associating" evidence="18">
    <location>
        <begin position="593"/>
        <end position="682"/>
    </location>
</feature>
<feature type="compositionally biased region" description="Polar residues" evidence="14">
    <location>
        <begin position="119"/>
        <end position="133"/>
    </location>
</feature>
<feature type="compositionally biased region" description="Basic residues" evidence="14">
    <location>
        <begin position="1"/>
        <end position="14"/>
    </location>
</feature>
<dbReference type="GO" id="GO:0006171">
    <property type="term" value="P:cAMP biosynthetic process"/>
    <property type="evidence" value="ECO:0007669"/>
    <property type="project" value="UniProtKB-KW"/>
</dbReference>
<evidence type="ECO:0000256" key="13">
    <source>
        <dbReference type="PROSITE-ProRule" id="PRU00175"/>
    </source>
</evidence>
<dbReference type="InterPro" id="IPR001611">
    <property type="entry name" value="Leu-rich_rpt"/>
</dbReference>
<dbReference type="GO" id="GO:0008270">
    <property type="term" value="F:zinc ion binding"/>
    <property type="evidence" value="ECO:0007669"/>
    <property type="project" value="UniProtKB-KW"/>
</dbReference>
<dbReference type="Gene3D" id="3.80.10.10">
    <property type="entry name" value="Ribonuclease Inhibitor"/>
    <property type="match status" value="3"/>
</dbReference>
<dbReference type="InterPro" id="IPR029787">
    <property type="entry name" value="Nucleotide_cyclase"/>
</dbReference>
<feature type="compositionally biased region" description="Acidic residues" evidence="14">
    <location>
        <begin position="2035"/>
        <end position="2052"/>
    </location>
</feature>
<feature type="domain" description="FHA" evidence="15">
    <location>
        <begin position="2314"/>
        <end position="2389"/>
    </location>
</feature>
<evidence type="ECO:0000256" key="14">
    <source>
        <dbReference type="SAM" id="MobiDB-lite"/>
    </source>
</evidence>
<evidence type="ECO:0000313" key="20">
    <source>
        <dbReference type="EMBL" id="TIA93188.1"/>
    </source>
</evidence>
<organism evidence="20 21">
    <name type="scientific">Wallemia hederae</name>
    <dbReference type="NCBI Taxonomy" id="1540922"/>
    <lineage>
        <taxon>Eukaryota</taxon>
        <taxon>Fungi</taxon>
        <taxon>Dikarya</taxon>
        <taxon>Basidiomycota</taxon>
        <taxon>Wallemiomycotina</taxon>
        <taxon>Wallemiomycetes</taxon>
        <taxon>Wallemiales</taxon>
        <taxon>Wallemiaceae</taxon>
        <taxon>Wallemia</taxon>
    </lineage>
</organism>
<dbReference type="GO" id="GO:0004016">
    <property type="term" value="F:adenylate cyclase activity"/>
    <property type="evidence" value="ECO:0007669"/>
    <property type="project" value="UniProtKB-EC"/>
</dbReference>
<feature type="domain" description="Guanylate cyclase" evidence="17">
    <location>
        <begin position="1738"/>
        <end position="1870"/>
    </location>
</feature>
<feature type="region of interest" description="Disordered" evidence="14">
    <location>
        <begin position="462"/>
        <end position="584"/>
    </location>
</feature>
<dbReference type="InterPro" id="IPR025875">
    <property type="entry name" value="Leu-rich_rpt_4"/>
</dbReference>
<dbReference type="PANTHER" id="PTHR48051">
    <property type="match status" value="1"/>
</dbReference>
<dbReference type="SUPFAM" id="SSF55073">
    <property type="entry name" value="Nucleotide cyclase"/>
    <property type="match status" value="1"/>
</dbReference>